<dbReference type="AlphaFoldDB" id="X0X3E6"/>
<keyword evidence="4" id="KW-0234">DNA repair</keyword>
<comment type="similarity">
    <text evidence="1">Belongs to the DNA glycosylase MPG family.</text>
</comment>
<dbReference type="HAMAP" id="MF_00527">
    <property type="entry name" value="3MGH"/>
    <property type="match status" value="1"/>
</dbReference>
<evidence type="ECO:0000256" key="3">
    <source>
        <dbReference type="ARBA" id="ARBA00022801"/>
    </source>
</evidence>
<evidence type="ECO:0000256" key="2">
    <source>
        <dbReference type="ARBA" id="ARBA00022763"/>
    </source>
</evidence>
<dbReference type="InterPro" id="IPR036995">
    <property type="entry name" value="MPG_sf"/>
</dbReference>
<dbReference type="PANTHER" id="PTHR10429:SF0">
    <property type="entry name" value="DNA-3-METHYLADENINE GLYCOSYLASE"/>
    <property type="match status" value="1"/>
</dbReference>
<evidence type="ECO:0000313" key="6">
    <source>
        <dbReference type="EMBL" id="GAG29937.1"/>
    </source>
</evidence>
<evidence type="ECO:0000256" key="1">
    <source>
        <dbReference type="ARBA" id="ARBA00009232"/>
    </source>
</evidence>
<protein>
    <recommendedName>
        <fullName evidence="7">3-methyladenine DNA glycosylase</fullName>
    </recommendedName>
</protein>
<feature type="non-terminal residue" evidence="6">
    <location>
        <position position="1"/>
    </location>
</feature>
<dbReference type="InterPro" id="IPR011034">
    <property type="entry name" value="Formyl_transferase-like_C_sf"/>
</dbReference>
<keyword evidence="2" id="KW-0227">DNA damage</keyword>
<dbReference type="InterPro" id="IPR003180">
    <property type="entry name" value="MPG"/>
</dbReference>
<proteinExistence type="inferred from homology"/>
<dbReference type="NCBIfam" id="TIGR00567">
    <property type="entry name" value="3mg"/>
    <property type="match status" value="1"/>
</dbReference>
<evidence type="ECO:0000256" key="4">
    <source>
        <dbReference type="ARBA" id="ARBA00023204"/>
    </source>
</evidence>
<dbReference type="Gene3D" id="3.10.300.10">
    <property type="entry name" value="Methylpurine-DNA glycosylase (MPG)"/>
    <property type="match status" value="1"/>
</dbReference>
<feature type="region of interest" description="Disordered" evidence="5">
    <location>
        <begin position="77"/>
        <end position="98"/>
    </location>
</feature>
<dbReference type="EMBL" id="BARS01042531">
    <property type="protein sequence ID" value="GAG29937.1"/>
    <property type="molecule type" value="Genomic_DNA"/>
</dbReference>
<dbReference type="Pfam" id="PF02245">
    <property type="entry name" value="Pur_DNA_glyco"/>
    <property type="match status" value="1"/>
</dbReference>
<keyword evidence="3" id="KW-0378">Hydrolase</keyword>
<name>X0X3E6_9ZZZZ</name>
<dbReference type="GO" id="GO:0003677">
    <property type="term" value="F:DNA binding"/>
    <property type="evidence" value="ECO:0007669"/>
    <property type="project" value="InterPro"/>
</dbReference>
<comment type="caution">
    <text evidence="6">The sequence shown here is derived from an EMBL/GenBank/DDBJ whole genome shotgun (WGS) entry which is preliminary data.</text>
</comment>
<evidence type="ECO:0000256" key="5">
    <source>
        <dbReference type="SAM" id="MobiDB-lite"/>
    </source>
</evidence>
<sequence length="152" mass="17353">VETEAYFGKGDPASRASRKRTRLNELMWWRGGLAFVYMVHANWMFNATTEREGVPGAVLIRAVQPLEGAELMGRRRGVDDERKLASGPGRMTQALGIDKGHHKLDLTRSRELRIVEGKPLDFKVETSHRIGVTRDMERELRFYVRGNPFVSK</sequence>
<reference evidence="6" key="1">
    <citation type="journal article" date="2014" name="Front. Microbiol.">
        <title>High frequency of phylogenetically diverse reductive dehalogenase-homologous genes in deep subseafloor sedimentary metagenomes.</title>
        <authorList>
            <person name="Kawai M."/>
            <person name="Futagami T."/>
            <person name="Toyoda A."/>
            <person name="Takaki Y."/>
            <person name="Nishi S."/>
            <person name="Hori S."/>
            <person name="Arai W."/>
            <person name="Tsubouchi T."/>
            <person name="Morono Y."/>
            <person name="Uchiyama I."/>
            <person name="Ito T."/>
            <person name="Fujiyama A."/>
            <person name="Inagaki F."/>
            <person name="Takami H."/>
        </authorList>
    </citation>
    <scope>NUCLEOTIDE SEQUENCE</scope>
    <source>
        <strain evidence="6">Expedition CK06-06</strain>
    </source>
</reference>
<dbReference type="SUPFAM" id="SSF50486">
    <property type="entry name" value="FMT C-terminal domain-like"/>
    <property type="match status" value="1"/>
</dbReference>
<dbReference type="CDD" id="cd00540">
    <property type="entry name" value="AAG"/>
    <property type="match status" value="1"/>
</dbReference>
<accession>X0X3E6</accession>
<organism evidence="6">
    <name type="scientific">marine sediment metagenome</name>
    <dbReference type="NCBI Taxonomy" id="412755"/>
    <lineage>
        <taxon>unclassified sequences</taxon>
        <taxon>metagenomes</taxon>
        <taxon>ecological metagenomes</taxon>
    </lineage>
</organism>
<dbReference type="GO" id="GO:0003905">
    <property type="term" value="F:alkylbase DNA N-glycosylase activity"/>
    <property type="evidence" value="ECO:0007669"/>
    <property type="project" value="InterPro"/>
</dbReference>
<gene>
    <name evidence="6" type="ORF">S01H1_64515</name>
</gene>
<dbReference type="GO" id="GO:0006284">
    <property type="term" value="P:base-excision repair"/>
    <property type="evidence" value="ECO:0007669"/>
    <property type="project" value="InterPro"/>
</dbReference>
<evidence type="ECO:0008006" key="7">
    <source>
        <dbReference type="Google" id="ProtNLM"/>
    </source>
</evidence>
<dbReference type="PANTHER" id="PTHR10429">
    <property type="entry name" value="DNA-3-METHYLADENINE GLYCOSYLASE"/>
    <property type="match status" value="1"/>
</dbReference>